<evidence type="ECO:0000313" key="2">
    <source>
        <dbReference type="EMBL" id="CCM76595.1"/>
    </source>
</evidence>
<dbReference type="RefSeq" id="WP_007534058.1">
    <property type="nucleotide sequence ID" value="NZ_HF536772.1"/>
</dbReference>
<sequence>MTIQSSSAAPAGAPEQPPPLMNTPEFVSRIAERLRAKSGSDLPLSCFIEQVKLQIAGGKTPEELDRLARRQDNKAAIDCFRSWAMPE</sequence>
<dbReference type="AlphaFoldDB" id="K0PY34"/>
<comment type="caution">
    <text evidence="2">The sequence shown here is derived from an EMBL/GenBank/DDBJ whole genome shotgun (WGS) entry which is preliminary data.</text>
</comment>
<evidence type="ECO:0000256" key="1">
    <source>
        <dbReference type="SAM" id="MobiDB-lite"/>
    </source>
</evidence>
<feature type="region of interest" description="Disordered" evidence="1">
    <location>
        <begin position="1"/>
        <end position="23"/>
    </location>
</feature>
<evidence type="ECO:0000313" key="3">
    <source>
        <dbReference type="Proteomes" id="UP000009319"/>
    </source>
</evidence>
<proteinExistence type="predicted"/>
<dbReference type="EMBL" id="CANI01000025">
    <property type="protein sequence ID" value="CCM76595.1"/>
    <property type="molecule type" value="Genomic_DNA"/>
</dbReference>
<name>K0PY34_9HYPH</name>
<accession>K0PY34</accession>
<protein>
    <submittedName>
        <fullName evidence="2">Uncharacterized protein</fullName>
    </submittedName>
</protein>
<feature type="compositionally biased region" description="Low complexity" evidence="1">
    <location>
        <begin position="1"/>
        <end position="14"/>
    </location>
</feature>
<gene>
    <name evidence="2" type="ORF">BN77_3618</name>
</gene>
<dbReference type="HOGENOM" id="CLU_179776_0_0_5"/>
<dbReference type="eggNOG" id="ENOG50300TQ">
    <property type="taxonomic scope" value="Bacteria"/>
</dbReference>
<organism evidence="2 3">
    <name type="scientific">Rhizobium mesoamericanum STM3625</name>
    <dbReference type="NCBI Taxonomy" id="1211777"/>
    <lineage>
        <taxon>Bacteria</taxon>
        <taxon>Pseudomonadati</taxon>
        <taxon>Pseudomonadota</taxon>
        <taxon>Alphaproteobacteria</taxon>
        <taxon>Hyphomicrobiales</taxon>
        <taxon>Rhizobiaceae</taxon>
        <taxon>Rhizobium/Agrobacterium group</taxon>
        <taxon>Rhizobium</taxon>
    </lineage>
</organism>
<reference evidence="2 3" key="1">
    <citation type="journal article" date="2013" name="Genome Announc.">
        <title>Draft Genome Sequence of Rhizobium mesoamericanum STM3625, a Nitrogen-Fixing Symbiont of Mimosa pudica Isolated in French Guiana (South America).</title>
        <authorList>
            <person name="Moulin L."/>
            <person name="Mornico D."/>
            <person name="Melkonian R."/>
            <person name="Klonowska A."/>
        </authorList>
    </citation>
    <scope>NUCLEOTIDE SEQUENCE [LARGE SCALE GENOMIC DNA]</scope>
    <source>
        <strain evidence="2 3">STM3625</strain>
    </source>
</reference>
<dbReference type="STRING" id="1211777.BN77_3618"/>
<dbReference type="Proteomes" id="UP000009319">
    <property type="component" value="Unassembled WGS sequence"/>
</dbReference>
<keyword evidence="3" id="KW-1185">Reference proteome</keyword>